<organism evidence="1">
    <name type="scientific">marine sediment metagenome</name>
    <dbReference type="NCBI Taxonomy" id="412755"/>
    <lineage>
        <taxon>unclassified sequences</taxon>
        <taxon>metagenomes</taxon>
        <taxon>ecological metagenomes</taxon>
    </lineage>
</organism>
<accession>A0A0F9K0Z2</accession>
<dbReference type="EMBL" id="LAZR01008936">
    <property type="protein sequence ID" value="KKM75668.1"/>
    <property type="molecule type" value="Genomic_DNA"/>
</dbReference>
<sequence>MTKKICDKCFKEIKSKDDYFKVITYMKGEEVLEKFMHKICHESTNEENKKQLQQALQPIMNMSRGLLRTLGIKQPKEVYDIK</sequence>
<comment type="caution">
    <text evidence="1">The sequence shown here is derived from an EMBL/GenBank/DDBJ whole genome shotgun (WGS) entry which is preliminary data.</text>
</comment>
<name>A0A0F9K0Z2_9ZZZZ</name>
<dbReference type="AlphaFoldDB" id="A0A0F9K0Z2"/>
<evidence type="ECO:0000313" key="1">
    <source>
        <dbReference type="EMBL" id="KKM75668.1"/>
    </source>
</evidence>
<proteinExistence type="predicted"/>
<protein>
    <submittedName>
        <fullName evidence="1">Uncharacterized protein</fullName>
    </submittedName>
</protein>
<gene>
    <name evidence="1" type="ORF">LCGC14_1387940</name>
</gene>
<reference evidence="1" key="1">
    <citation type="journal article" date="2015" name="Nature">
        <title>Complex archaea that bridge the gap between prokaryotes and eukaryotes.</title>
        <authorList>
            <person name="Spang A."/>
            <person name="Saw J.H."/>
            <person name="Jorgensen S.L."/>
            <person name="Zaremba-Niedzwiedzka K."/>
            <person name="Martijn J."/>
            <person name="Lind A.E."/>
            <person name="van Eijk R."/>
            <person name="Schleper C."/>
            <person name="Guy L."/>
            <person name="Ettema T.J."/>
        </authorList>
    </citation>
    <scope>NUCLEOTIDE SEQUENCE</scope>
</reference>